<dbReference type="AlphaFoldDB" id="A0A9P8G6K6"/>
<evidence type="ECO:0000313" key="3">
    <source>
        <dbReference type="Proteomes" id="UP000767238"/>
    </source>
</evidence>
<comment type="caution">
    <text evidence="2">The sequence shown here is derived from an EMBL/GenBank/DDBJ whole genome shotgun (WGS) entry which is preliminary data.</text>
</comment>
<evidence type="ECO:0000256" key="1">
    <source>
        <dbReference type="SAM" id="MobiDB-lite"/>
    </source>
</evidence>
<proteinExistence type="predicted"/>
<feature type="non-terminal residue" evidence="2">
    <location>
        <position position="1"/>
    </location>
</feature>
<sequence>MQQTSSLLIKYGGSGLSSIPQSFSKTVQTVEKVIEATYPKVTEGKIQGSTPHKSSRDKSDEKDVITVSYHTSSGTRVTSVHAHDDGTWKEFPSRNAFRGK</sequence>
<reference evidence="2" key="2">
    <citation type="submission" date="2021-08" db="EMBL/GenBank/DDBJ databases">
        <authorList>
            <person name="Gostincar C."/>
            <person name="Sun X."/>
            <person name="Song Z."/>
            <person name="Gunde-Cimerman N."/>
        </authorList>
    </citation>
    <scope>NUCLEOTIDE SEQUENCE</scope>
    <source>
        <strain evidence="2">EXF-8016</strain>
    </source>
</reference>
<gene>
    <name evidence="2" type="ORF">KCV03_g9921</name>
</gene>
<dbReference type="EMBL" id="JAHFYH010000155">
    <property type="protein sequence ID" value="KAH0210828.1"/>
    <property type="molecule type" value="Genomic_DNA"/>
</dbReference>
<protein>
    <submittedName>
        <fullName evidence="2">Uncharacterized protein</fullName>
    </submittedName>
</protein>
<dbReference type="Proteomes" id="UP000767238">
    <property type="component" value="Unassembled WGS sequence"/>
</dbReference>
<feature type="region of interest" description="Disordered" evidence="1">
    <location>
        <begin position="40"/>
        <end position="100"/>
    </location>
</feature>
<feature type="compositionally biased region" description="Basic and acidic residues" evidence="1">
    <location>
        <begin position="81"/>
        <end position="92"/>
    </location>
</feature>
<accession>A0A9P8G6K6</accession>
<organism evidence="2 3">
    <name type="scientific">Aureobasidium melanogenum</name>
    <name type="common">Aureobasidium pullulans var. melanogenum</name>
    <dbReference type="NCBI Taxonomy" id="46634"/>
    <lineage>
        <taxon>Eukaryota</taxon>
        <taxon>Fungi</taxon>
        <taxon>Dikarya</taxon>
        <taxon>Ascomycota</taxon>
        <taxon>Pezizomycotina</taxon>
        <taxon>Dothideomycetes</taxon>
        <taxon>Dothideomycetidae</taxon>
        <taxon>Dothideales</taxon>
        <taxon>Saccotheciaceae</taxon>
        <taxon>Aureobasidium</taxon>
    </lineage>
</organism>
<feature type="compositionally biased region" description="Polar residues" evidence="1">
    <location>
        <begin position="68"/>
        <end position="78"/>
    </location>
</feature>
<feature type="compositionally biased region" description="Basic and acidic residues" evidence="1">
    <location>
        <begin position="54"/>
        <end position="64"/>
    </location>
</feature>
<name>A0A9P8G6K6_AURME</name>
<evidence type="ECO:0000313" key="2">
    <source>
        <dbReference type="EMBL" id="KAH0210828.1"/>
    </source>
</evidence>
<reference evidence="2" key="1">
    <citation type="journal article" date="2021" name="J Fungi (Basel)">
        <title>Virulence traits and population genomics of the black yeast Aureobasidium melanogenum.</title>
        <authorList>
            <person name="Cernosa A."/>
            <person name="Sun X."/>
            <person name="Gostincar C."/>
            <person name="Fang C."/>
            <person name="Gunde-Cimerman N."/>
            <person name="Song Z."/>
        </authorList>
    </citation>
    <scope>NUCLEOTIDE SEQUENCE</scope>
    <source>
        <strain evidence="2">EXF-8016</strain>
    </source>
</reference>